<feature type="region of interest" description="Disordered" evidence="1">
    <location>
        <begin position="29"/>
        <end position="72"/>
    </location>
</feature>
<dbReference type="Proteomes" id="UP001372338">
    <property type="component" value="Unassembled WGS sequence"/>
</dbReference>
<evidence type="ECO:0000313" key="2">
    <source>
        <dbReference type="EMBL" id="KAK7268835.1"/>
    </source>
</evidence>
<sequence length="105" mass="12380">MVENESTMEDSLLIDNELKLDHSLEEEILEESQPAASQFSKKKQPMRRRSSNLDPTCSNQQQRSHMRTRRSTGFERDLRYRLCFNFGADIIRMEQVPGRRSFQKG</sequence>
<feature type="compositionally biased region" description="Polar residues" evidence="1">
    <location>
        <begin position="52"/>
        <end position="63"/>
    </location>
</feature>
<organism evidence="2 3">
    <name type="scientific">Crotalaria pallida</name>
    <name type="common">Smooth rattlebox</name>
    <name type="synonym">Crotalaria striata</name>
    <dbReference type="NCBI Taxonomy" id="3830"/>
    <lineage>
        <taxon>Eukaryota</taxon>
        <taxon>Viridiplantae</taxon>
        <taxon>Streptophyta</taxon>
        <taxon>Embryophyta</taxon>
        <taxon>Tracheophyta</taxon>
        <taxon>Spermatophyta</taxon>
        <taxon>Magnoliopsida</taxon>
        <taxon>eudicotyledons</taxon>
        <taxon>Gunneridae</taxon>
        <taxon>Pentapetalae</taxon>
        <taxon>rosids</taxon>
        <taxon>fabids</taxon>
        <taxon>Fabales</taxon>
        <taxon>Fabaceae</taxon>
        <taxon>Papilionoideae</taxon>
        <taxon>50 kb inversion clade</taxon>
        <taxon>genistoids sensu lato</taxon>
        <taxon>core genistoids</taxon>
        <taxon>Crotalarieae</taxon>
        <taxon>Crotalaria</taxon>
    </lineage>
</organism>
<dbReference type="AlphaFoldDB" id="A0AAN9F5H7"/>
<protein>
    <submittedName>
        <fullName evidence="2">Uncharacterized protein</fullName>
    </submittedName>
</protein>
<evidence type="ECO:0000313" key="3">
    <source>
        <dbReference type="Proteomes" id="UP001372338"/>
    </source>
</evidence>
<gene>
    <name evidence="2" type="ORF">RIF29_21544</name>
</gene>
<comment type="caution">
    <text evidence="2">The sequence shown here is derived from an EMBL/GenBank/DDBJ whole genome shotgun (WGS) entry which is preliminary data.</text>
</comment>
<reference evidence="2 3" key="1">
    <citation type="submission" date="2024-01" db="EMBL/GenBank/DDBJ databases">
        <title>The genomes of 5 underutilized Papilionoideae crops provide insights into root nodulation and disease resistanc.</title>
        <authorList>
            <person name="Yuan L."/>
        </authorList>
    </citation>
    <scope>NUCLEOTIDE SEQUENCE [LARGE SCALE GENOMIC DNA]</scope>
    <source>
        <strain evidence="2">ZHUSHIDOU_FW_LH</strain>
        <tissue evidence="2">Leaf</tissue>
    </source>
</reference>
<dbReference type="EMBL" id="JAYWIO010000004">
    <property type="protein sequence ID" value="KAK7268835.1"/>
    <property type="molecule type" value="Genomic_DNA"/>
</dbReference>
<accession>A0AAN9F5H7</accession>
<keyword evidence="3" id="KW-1185">Reference proteome</keyword>
<proteinExistence type="predicted"/>
<evidence type="ECO:0000256" key="1">
    <source>
        <dbReference type="SAM" id="MobiDB-lite"/>
    </source>
</evidence>
<feature type="compositionally biased region" description="Basic residues" evidence="1">
    <location>
        <begin position="40"/>
        <end position="50"/>
    </location>
</feature>
<name>A0AAN9F5H7_CROPI</name>